<evidence type="ECO:0000313" key="2">
    <source>
        <dbReference type="Proteomes" id="UP000020529"/>
    </source>
</evidence>
<proteinExistence type="predicted"/>
<dbReference type="Proteomes" id="UP000020529">
    <property type="component" value="Unassembled WGS sequence"/>
</dbReference>
<name>A0A015W7C4_BACFG</name>
<feature type="non-terminal residue" evidence="1">
    <location>
        <position position="1"/>
    </location>
</feature>
<dbReference type="EMBL" id="JGCY01000164">
    <property type="protein sequence ID" value="EXY76400.1"/>
    <property type="molecule type" value="Genomic_DNA"/>
</dbReference>
<evidence type="ECO:0000313" key="1">
    <source>
        <dbReference type="EMBL" id="EXY76400.1"/>
    </source>
</evidence>
<protein>
    <submittedName>
        <fullName evidence="1">Uncharacterized protein</fullName>
    </submittedName>
</protein>
<comment type="caution">
    <text evidence="1">The sequence shown here is derived from an EMBL/GenBank/DDBJ whole genome shotgun (WGS) entry which is preliminary data.</text>
</comment>
<dbReference type="AlphaFoldDB" id="A0A015W7C4"/>
<reference evidence="1 2" key="1">
    <citation type="submission" date="2014-02" db="EMBL/GenBank/DDBJ databases">
        <authorList>
            <person name="Sears C."/>
            <person name="Carroll K."/>
            <person name="Sack B.R."/>
            <person name="Qadri F."/>
            <person name="Myers L.L."/>
            <person name="Chung G.-T."/>
            <person name="Escheverria P."/>
            <person name="Fraser C.M."/>
            <person name="Sadzewicz L."/>
            <person name="Shefchek K.A."/>
            <person name="Tallon L."/>
            <person name="Das S.P."/>
            <person name="Daugherty S."/>
            <person name="Mongodin E.F."/>
        </authorList>
    </citation>
    <scope>NUCLEOTIDE SEQUENCE [LARGE SCALE GENOMIC DNA]</scope>
    <source>
        <strain evidence="2">3988T(B)14</strain>
    </source>
</reference>
<accession>A0A015W7C4</accession>
<organism evidence="1 2">
    <name type="scientific">Bacteroides fragilis str. 3988T(B)14</name>
    <dbReference type="NCBI Taxonomy" id="1339315"/>
    <lineage>
        <taxon>Bacteria</taxon>
        <taxon>Pseudomonadati</taxon>
        <taxon>Bacteroidota</taxon>
        <taxon>Bacteroidia</taxon>
        <taxon>Bacteroidales</taxon>
        <taxon>Bacteroidaceae</taxon>
        <taxon>Bacteroides</taxon>
    </lineage>
</organism>
<sequence>TLYNETNEPICDVKYDFEKQDIVIISNYGNDAIATPTTRGRWYSFACNVGIGTAAAAAGALAAPTMGASIGMVVCTALVQMLIC</sequence>
<gene>
    <name evidence="1" type="ORF">M124_4719</name>
</gene>